<dbReference type="OrthoDB" id="9794206at2"/>
<gene>
    <name evidence="1" type="ORF">ACH50_08125</name>
</gene>
<dbReference type="EMBL" id="LFEJ01000012">
    <property type="protein sequence ID" value="KMV35199.1"/>
    <property type="molecule type" value="Genomic_DNA"/>
</dbReference>
<comment type="caution">
    <text evidence="1">The sequence shown here is derived from an EMBL/GenBank/DDBJ whole genome shotgun (WGS) entry which is preliminary data.</text>
</comment>
<proteinExistence type="predicted"/>
<evidence type="ECO:0000313" key="1">
    <source>
        <dbReference type="EMBL" id="KMV35199.1"/>
    </source>
</evidence>
<organism evidence="1 2">
    <name type="scientific">Franconibacter pulveris</name>
    <dbReference type="NCBI Taxonomy" id="435910"/>
    <lineage>
        <taxon>Bacteria</taxon>
        <taxon>Pseudomonadati</taxon>
        <taxon>Pseudomonadota</taxon>
        <taxon>Gammaproteobacteria</taxon>
        <taxon>Enterobacterales</taxon>
        <taxon>Enterobacteriaceae</taxon>
        <taxon>Franconibacter</taxon>
    </lineage>
</organism>
<evidence type="ECO:0000313" key="2">
    <source>
        <dbReference type="Proteomes" id="UP000037315"/>
    </source>
</evidence>
<name>A0A0J8YCI9_9ENTR</name>
<dbReference type="RefSeq" id="WP_048887743.1">
    <property type="nucleotide sequence ID" value="NZ_LFEJ01000012.1"/>
</dbReference>
<dbReference type="GO" id="GO:0000271">
    <property type="term" value="P:polysaccharide biosynthetic process"/>
    <property type="evidence" value="ECO:0007669"/>
    <property type="project" value="InterPro"/>
</dbReference>
<dbReference type="GO" id="GO:0015774">
    <property type="term" value="P:polysaccharide transport"/>
    <property type="evidence" value="ECO:0007669"/>
    <property type="project" value="InterPro"/>
</dbReference>
<dbReference type="Proteomes" id="UP000037315">
    <property type="component" value="Unassembled WGS sequence"/>
</dbReference>
<protein>
    <submittedName>
        <fullName evidence="1">Capsular biosynthesis protein</fullName>
    </submittedName>
</protein>
<dbReference type="Pfam" id="PF05159">
    <property type="entry name" value="Capsule_synth"/>
    <property type="match status" value="1"/>
</dbReference>
<dbReference type="CDD" id="cd16441">
    <property type="entry name" value="beta_Kdo_transferase_KpsS"/>
    <property type="match status" value="1"/>
</dbReference>
<dbReference type="InterPro" id="IPR007833">
    <property type="entry name" value="Capsule_polysaccharide_synth"/>
</dbReference>
<keyword evidence="2" id="KW-1185">Reference proteome</keyword>
<dbReference type="AlphaFoldDB" id="A0A0J8YCI9"/>
<dbReference type="PATRIC" id="fig|1656095.3.peg.3619"/>
<accession>A0A0J8YCI9</accession>
<dbReference type="STRING" id="1121863.GCA_000621185_01848"/>
<reference evidence="1 2" key="1">
    <citation type="submission" date="2015-06" db="EMBL/GenBank/DDBJ databases">
        <title>Genome sequencing of Cronobacter sp. strain DJ34 isolated from petroleum contaminated sludge of Duliajan Oil Fields, Assam, India.</title>
        <authorList>
            <person name="Pal S."/>
            <person name="Banerjee T.D."/>
            <person name="Roy A."/>
            <person name="Sar P."/>
            <person name="Kazy S.K."/>
        </authorList>
    </citation>
    <scope>NUCLEOTIDE SEQUENCE [LARGE SCALE GENOMIC DNA]</scope>
    <source>
        <strain evidence="1 2">DJ34</strain>
    </source>
</reference>
<sequence length="396" mass="46598">MNSNAMKTLLAGQRYLLLQGPMGPFFSELARWLERQGRQAVNVVFNGGDKFYCRKVKAYAWRKTAAEFPQWLEETWQGYRFDTVICFGDCRPLHQAARQWSQANGVRFLVFEEGYLRPHYITLEENGVNAWSSLPRDAAFYRNLHDLPPLQAEEIKASAFRRCWHAAVYYLMGSYHRDDFPHYRHHKCFSPWYEARCWWRAGWRKQWYRLLESKILKRLGNELSQHYYLAILQVYNDSQVSQHSNYGDVREYIEEVIASFAKNAPLREHLVIKHHPMDRGHRMYGPLIKRLSDIYGVSDKVIYVHDLPMPQLLHHARAVVTINSTAGISALVHKKPLKVMGRAMYDIDGLTFQGHLDAFWTSDFKPDGELFCKFHAYLKTSTQINAVFYSKSRWPY</sequence>